<proteinExistence type="predicted"/>
<dbReference type="Proteomes" id="UP000634579">
    <property type="component" value="Unassembled WGS sequence"/>
</dbReference>
<comment type="caution">
    <text evidence="2">The sequence shown here is derived from an EMBL/GenBank/DDBJ whole genome shotgun (WGS) entry which is preliminary data.</text>
</comment>
<dbReference type="EMBL" id="JADKRP010000008">
    <property type="protein sequence ID" value="MBF4632732.1"/>
    <property type="molecule type" value="Genomic_DNA"/>
</dbReference>
<evidence type="ECO:0000256" key="1">
    <source>
        <dbReference type="SAM" id="MobiDB-lite"/>
    </source>
</evidence>
<reference evidence="2 3" key="1">
    <citation type="submission" date="2020-10" db="EMBL/GenBank/DDBJ databases">
        <title>Draft genome sequences of plant-associated actinobacteria.</title>
        <authorList>
            <person name="Tarlachkov S.V."/>
            <person name="Starodumova I.P."/>
            <person name="Dorofeeva L.V."/>
            <person name="Prisyazhnaya N.V."/>
            <person name="Roubtsova T.V."/>
            <person name="Chizhov V.N."/>
            <person name="Nadler S.A."/>
            <person name="Subbotin S.A."/>
            <person name="Evtushenko L.I."/>
        </authorList>
    </citation>
    <scope>NUCLEOTIDE SEQUENCE [LARGE SCALE GENOMIC DNA]</scope>
    <source>
        <strain evidence="2 3">VKM Ac-2886</strain>
    </source>
</reference>
<dbReference type="AlphaFoldDB" id="A0A8I0VDP1"/>
<protein>
    <submittedName>
        <fullName evidence="2">Uncharacterized protein</fullName>
    </submittedName>
</protein>
<evidence type="ECO:0000313" key="3">
    <source>
        <dbReference type="Proteomes" id="UP000634579"/>
    </source>
</evidence>
<organism evidence="2 3">
    <name type="scientific">Clavibacter phaseoli</name>
    <dbReference type="NCBI Taxonomy" id="1734031"/>
    <lineage>
        <taxon>Bacteria</taxon>
        <taxon>Bacillati</taxon>
        <taxon>Actinomycetota</taxon>
        <taxon>Actinomycetes</taxon>
        <taxon>Micrococcales</taxon>
        <taxon>Microbacteriaceae</taxon>
        <taxon>Clavibacter</taxon>
    </lineage>
</organism>
<accession>A0A8I0VDP1</accession>
<dbReference type="RefSeq" id="WP_194676300.1">
    <property type="nucleotide sequence ID" value="NZ_JADKRP010000008.1"/>
</dbReference>
<feature type="region of interest" description="Disordered" evidence="1">
    <location>
        <begin position="1"/>
        <end position="53"/>
    </location>
</feature>
<gene>
    <name evidence="2" type="ORF">ITJ42_16045</name>
</gene>
<sequence>MDDHKSNPSNNDDQNKKEGDAPTEQAVPRDTSLPNDLTPLHAGQEQARKKGSKLRDLLVGSAISGATREGLSQLIDHFTDM</sequence>
<keyword evidence="3" id="KW-1185">Reference proteome</keyword>
<name>A0A8I0VDP1_9MICO</name>
<evidence type="ECO:0000313" key="2">
    <source>
        <dbReference type="EMBL" id="MBF4632732.1"/>
    </source>
</evidence>